<keyword evidence="3" id="KW-1003">Cell membrane</keyword>
<name>A0A0P1FTP1_9RHOB</name>
<comment type="subcellular location">
    <subcellularLocation>
        <location evidence="1">Endomembrane system</location>
    </subcellularLocation>
</comment>
<keyword evidence="2" id="KW-0813">Transport</keyword>
<dbReference type="Gene3D" id="3.40.190.10">
    <property type="entry name" value="Periplasmic binding protein-like II"/>
    <property type="match status" value="2"/>
</dbReference>
<keyword evidence="5" id="KW-0472">Membrane</keyword>
<dbReference type="CDD" id="cd13553">
    <property type="entry name" value="PBP2_NrtA_CpmA_like"/>
    <property type="match status" value="1"/>
</dbReference>
<evidence type="ECO:0000256" key="2">
    <source>
        <dbReference type="ARBA" id="ARBA00022448"/>
    </source>
</evidence>
<dbReference type="PANTHER" id="PTHR30024">
    <property type="entry name" value="ALIPHATIC SULFONATES-BINDING PROTEIN-RELATED"/>
    <property type="match status" value="1"/>
</dbReference>
<protein>
    <submittedName>
        <fullName evidence="7">Nitrate transport protein NrtA</fullName>
    </submittedName>
</protein>
<organism evidence="7 9">
    <name type="scientific">Thalassovita autumnalis</name>
    <dbReference type="NCBI Taxonomy" id="2072972"/>
    <lineage>
        <taxon>Bacteria</taxon>
        <taxon>Pseudomonadati</taxon>
        <taxon>Pseudomonadota</taxon>
        <taxon>Alphaproteobacteria</taxon>
        <taxon>Rhodobacterales</taxon>
        <taxon>Roseobacteraceae</taxon>
        <taxon>Thalassovita</taxon>
    </lineage>
</organism>
<dbReference type="Pfam" id="PF13379">
    <property type="entry name" value="NMT1_2"/>
    <property type="match status" value="1"/>
</dbReference>
<sequence length="390" mass="42177">MTYTLPTGYIPLTDAAPLIIARSLGFDEEEGLHLELHRAPSWATLRDYLAMGRVEAAHLLAPLPIAAALGLGGAAQPLEVLSVLSLNGTVIGVSPGLAHLMRGNGYRFDFADARAAGEALFALDQPLRVGVPFPFSMHAELLFYWLDALGLPADRRPTIHTVPPPLMAEAMAKGEIDAFCVGEPWGTISVENGVGELLLPGQAIWQSAPEKVLATRHGWADRHPDLAGRLIRCLWRAGRWLGDAQNMTTCAEILSRPEHLGVSPDLIDRALSGRLVVSPRGEIRQADRFVAFFDGAATFPWQSQAAWIGVQLARRHGRDPVKSAQAAQAVFRADLHRHHLSQVTRSLPGASAKVEGALSHASALGSENGRLILPPDSFFDGRIFDPERVT</sequence>
<evidence type="ECO:0000256" key="3">
    <source>
        <dbReference type="ARBA" id="ARBA00022475"/>
    </source>
</evidence>
<accession>A0A0P1FTP1</accession>
<evidence type="ECO:0000313" key="9">
    <source>
        <dbReference type="Proteomes" id="UP000051887"/>
    </source>
</evidence>
<evidence type="ECO:0000256" key="5">
    <source>
        <dbReference type="ARBA" id="ARBA00023136"/>
    </source>
</evidence>
<keyword evidence="8" id="KW-1185">Reference proteome</keyword>
<dbReference type="EMBL" id="CYSB01000011">
    <property type="protein sequence ID" value="CUH64527.1"/>
    <property type="molecule type" value="Genomic_DNA"/>
</dbReference>
<evidence type="ECO:0000313" key="7">
    <source>
        <dbReference type="EMBL" id="CUH71617.1"/>
    </source>
</evidence>
<reference evidence="7 9" key="1">
    <citation type="submission" date="2015-09" db="EMBL/GenBank/DDBJ databases">
        <authorList>
            <consortium name="Swine Surveillance"/>
        </authorList>
    </citation>
    <scope>NUCLEOTIDE SEQUENCE [LARGE SCALE GENOMIC DNA]</scope>
    <source>
        <strain evidence="7 9">5120</strain>
    </source>
</reference>
<keyword evidence="4" id="KW-0997">Cell inner membrane</keyword>
<dbReference type="OrthoDB" id="570524at2"/>
<dbReference type="GO" id="GO:0012505">
    <property type="term" value="C:endomembrane system"/>
    <property type="evidence" value="ECO:0007669"/>
    <property type="project" value="UniProtKB-SubCell"/>
</dbReference>
<proteinExistence type="predicted"/>
<dbReference type="InterPro" id="IPR044527">
    <property type="entry name" value="NrtA/CpmA_ABC-bd_dom"/>
</dbReference>
<evidence type="ECO:0000256" key="4">
    <source>
        <dbReference type="ARBA" id="ARBA00022519"/>
    </source>
</evidence>
<dbReference type="Proteomes" id="UP000051086">
    <property type="component" value="Unassembled WGS sequence"/>
</dbReference>
<evidence type="ECO:0000256" key="1">
    <source>
        <dbReference type="ARBA" id="ARBA00004308"/>
    </source>
</evidence>
<dbReference type="RefSeq" id="WP_058242925.1">
    <property type="nucleotide sequence ID" value="NZ_CYSB01000011.1"/>
</dbReference>
<dbReference type="AlphaFoldDB" id="A0A0P1FTP1"/>
<evidence type="ECO:0000313" key="8">
    <source>
        <dbReference type="Proteomes" id="UP000051086"/>
    </source>
</evidence>
<dbReference type="SUPFAM" id="SSF53850">
    <property type="entry name" value="Periplasmic binding protein-like II"/>
    <property type="match status" value="1"/>
</dbReference>
<dbReference type="EMBL" id="CYSC01000023">
    <property type="protein sequence ID" value="CUH71617.1"/>
    <property type="molecule type" value="Genomic_DNA"/>
</dbReference>
<evidence type="ECO:0000313" key="6">
    <source>
        <dbReference type="EMBL" id="CUH64527.1"/>
    </source>
</evidence>
<dbReference type="PANTHER" id="PTHR30024:SF43">
    <property type="entry name" value="BLL4572 PROTEIN"/>
    <property type="match status" value="1"/>
</dbReference>
<dbReference type="Proteomes" id="UP000051887">
    <property type="component" value="Unassembled WGS sequence"/>
</dbReference>
<reference evidence="6 8" key="2">
    <citation type="submission" date="2015-09" db="EMBL/GenBank/DDBJ databases">
        <authorList>
            <person name="Rodrigo-Torres L."/>
            <person name="Arahal D.R."/>
        </authorList>
    </citation>
    <scope>NUCLEOTIDE SEQUENCE [LARGE SCALE GENOMIC DNA]</scope>
    <source>
        <strain evidence="6 8">CECT 5118</strain>
    </source>
</reference>
<gene>
    <name evidence="7" type="primary">nrtA_1</name>
    <name evidence="6" type="synonym">nrtA_2</name>
    <name evidence="6" type="ORF">TL5118_00915</name>
    <name evidence="7" type="ORF">TL5120_01406</name>
</gene>